<dbReference type="OrthoDB" id="6397230at2"/>
<proteinExistence type="predicted"/>
<reference evidence="2 3" key="1">
    <citation type="submission" date="2019-02" db="EMBL/GenBank/DDBJ databases">
        <title>Genomic Encyclopedia of Type Strains, Phase IV (KMG-IV): sequencing the most valuable type-strain genomes for metagenomic binning, comparative biology and taxonomic classification.</title>
        <authorList>
            <person name="Goeker M."/>
        </authorList>
    </citation>
    <scope>NUCLEOTIDE SEQUENCE [LARGE SCALE GENOMIC DNA]</scope>
    <source>
        <strain evidence="2 3">DSM 29486</strain>
    </source>
</reference>
<gene>
    <name evidence="2" type="ORF">EV209_0936</name>
</gene>
<feature type="coiled-coil region" evidence="1">
    <location>
        <begin position="484"/>
        <end position="514"/>
    </location>
</feature>
<evidence type="ECO:0000313" key="3">
    <source>
        <dbReference type="Proteomes" id="UP000292927"/>
    </source>
</evidence>
<dbReference type="AlphaFoldDB" id="A0A4Q7PP82"/>
<dbReference type="Gene3D" id="3.40.50.300">
    <property type="entry name" value="P-loop containing nucleotide triphosphate hydrolases"/>
    <property type="match status" value="1"/>
</dbReference>
<dbReference type="Proteomes" id="UP000292927">
    <property type="component" value="Unassembled WGS sequence"/>
</dbReference>
<name>A0A4Q7PP82_9FIRM</name>
<dbReference type="InterPro" id="IPR027417">
    <property type="entry name" value="P-loop_NTPase"/>
</dbReference>
<keyword evidence="1" id="KW-0175">Coiled coil</keyword>
<sequence>MLQVNRLKIIINTDNGEYGFDEEFSRGLNFIASPNNTCGKSSVIAGIYYCLGFEQIIGGEGEKVLTDAYKSYIKDGQNVYAVLQSKVYMEIYNGVDCITIYRAAKMDNRQSKLVTVYFSDMDNINNKDTELEDMYVLSKNAAVHEKGFHAFLEKFLGLSLPIVPTSDDKERKLYLQLLFSAMFIEQKRGWADLFSAMPYLGIKEAKKRIVEYLIGLETITNERNKNELAYEEKCIKDKWKNVLSAIYTESNRVCCKVQGLPLQAEILDEGFQNGVHLVKGTEDNNLVEIYIKQLKDEYKSLSAVTPKIVDNYDEIEEELEKTQECIEDMYRQQAEIRRQFSIENISIKKLQEELDNINTDIINNKDAKKLRDLGSDLDSEVLKDICPVCHQTIQDSLLPNQNKYTYMSIDDNIKHLNAQKEMYEFAINGHKQRKMELDEALQQSMSRVNTMTRLAKSLRNDISSVDENISEAIVFKKFEISKEIEDLENYVDFIEQQLQKLQELSDEWKEYLIRVEKLPKNKFTNNDYSKLNCLQRNFISNLESYSYSSIDSLDKVEISKDTYLPVVENFDMKFGSSASDGIRAIWAFAMALMQTSIEKLGNHVNMLIFDEPDQHSIVMKDLKAFIDSIILLKEKSQVILGITIKDQDTREVIENLNAEDYRMIEIENKAFVKI</sequence>
<dbReference type="EMBL" id="SGXF01000001">
    <property type="protein sequence ID" value="RZT02809.1"/>
    <property type="molecule type" value="Genomic_DNA"/>
</dbReference>
<evidence type="ECO:0000256" key="1">
    <source>
        <dbReference type="SAM" id="Coils"/>
    </source>
</evidence>
<accession>A0A4Q7PP82</accession>
<dbReference type="SUPFAM" id="SSF52540">
    <property type="entry name" value="P-loop containing nucleoside triphosphate hydrolases"/>
    <property type="match status" value="1"/>
</dbReference>
<protein>
    <recommendedName>
        <fullName evidence="4">AAA domain-containing protein</fullName>
    </recommendedName>
</protein>
<comment type="caution">
    <text evidence="2">The sequence shown here is derived from an EMBL/GenBank/DDBJ whole genome shotgun (WGS) entry which is preliminary data.</text>
</comment>
<evidence type="ECO:0000313" key="2">
    <source>
        <dbReference type="EMBL" id="RZT02809.1"/>
    </source>
</evidence>
<feature type="coiled-coil region" evidence="1">
    <location>
        <begin position="312"/>
        <end position="367"/>
    </location>
</feature>
<keyword evidence="3" id="KW-1185">Reference proteome</keyword>
<dbReference type="RefSeq" id="WP_130433506.1">
    <property type="nucleotide sequence ID" value="NZ_SGXF01000001.1"/>
</dbReference>
<evidence type="ECO:0008006" key="4">
    <source>
        <dbReference type="Google" id="ProtNLM"/>
    </source>
</evidence>
<organism evidence="2 3">
    <name type="scientific">Cuneatibacter caecimuris</name>
    <dbReference type="NCBI Taxonomy" id="1796618"/>
    <lineage>
        <taxon>Bacteria</taxon>
        <taxon>Bacillati</taxon>
        <taxon>Bacillota</taxon>
        <taxon>Clostridia</taxon>
        <taxon>Lachnospirales</taxon>
        <taxon>Lachnospiraceae</taxon>
        <taxon>Cuneatibacter</taxon>
    </lineage>
</organism>